<keyword evidence="2" id="KW-1185">Reference proteome</keyword>
<dbReference type="AlphaFoldDB" id="A0A5C3PDU2"/>
<evidence type="ECO:0000313" key="2">
    <source>
        <dbReference type="Proteomes" id="UP000308197"/>
    </source>
</evidence>
<reference evidence="1 2" key="1">
    <citation type="journal article" date="2019" name="Nat. Ecol. Evol.">
        <title>Megaphylogeny resolves global patterns of mushroom evolution.</title>
        <authorList>
            <person name="Varga T."/>
            <person name="Krizsan K."/>
            <person name="Foldi C."/>
            <person name="Dima B."/>
            <person name="Sanchez-Garcia M."/>
            <person name="Sanchez-Ramirez S."/>
            <person name="Szollosi G.J."/>
            <person name="Szarkandi J.G."/>
            <person name="Papp V."/>
            <person name="Albert L."/>
            <person name="Andreopoulos W."/>
            <person name="Angelini C."/>
            <person name="Antonin V."/>
            <person name="Barry K.W."/>
            <person name="Bougher N.L."/>
            <person name="Buchanan P."/>
            <person name="Buyck B."/>
            <person name="Bense V."/>
            <person name="Catcheside P."/>
            <person name="Chovatia M."/>
            <person name="Cooper J."/>
            <person name="Damon W."/>
            <person name="Desjardin D."/>
            <person name="Finy P."/>
            <person name="Geml J."/>
            <person name="Haridas S."/>
            <person name="Hughes K."/>
            <person name="Justo A."/>
            <person name="Karasinski D."/>
            <person name="Kautmanova I."/>
            <person name="Kiss B."/>
            <person name="Kocsube S."/>
            <person name="Kotiranta H."/>
            <person name="LaButti K.M."/>
            <person name="Lechner B.E."/>
            <person name="Liimatainen K."/>
            <person name="Lipzen A."/>
            <person name="Lukacs Z."/>
            <person name="Mihaltcheva S."/>
            <person name="Morgado L.N."/>
            <person name="Niskanen T."/>
            <person name="Noordeloos M.E."/>
            <person name="Ohm R.A."/>
            <person name="Ortiz-Santana B."/>
            <person name="Ovrebo C."/>
            <person name="Racz N."/>
            <person name="Riley R."/>
            <person name="Savchenko A."/>
            <person name="Shiryaev A."/>
            <person name="Soop K."/>
            <person name="Spirin V."/>
            <person name="Szebenyi C."/>
            <person name="Tomsovsky M."/>
            <person name="Tulloss R.E."/>
            <person name="Uehling J."/>
            <person name="Grigoriev I.V."/>
            <person name="Vagvolgyi C."/>
            <person name="Papp T."/>
            <person name="Martin F.M."/>
            <person name="Miettinen O."/>
            <person name="Hibbett D.S."/>
            <person name="Nagy L.G."/>
        </authorList>
    </citation>
    <scope>NUCLEOTIDE SEQUENCE [LARGE SCALE GENOMIC DNA]</scope>
    <source>
        <strain evidence="1 2">HHB13444</strain>
    </source>
</reference>
<protein>
    <submittedName>
        <fullName evidence="1">Uncharacterized protein</fullName>
    </submittedName>
</protein>
<dbReference type="EMBL" id="ML211154">
    <property type="protein sequence ID" value="TFK87421.1"/>
    <property type="molecule type" value="Genomic_DNA"/>
</dbReference>
<evidence type="ECO:0000313" key="1">
    <source>
        <dbReference type="EMBL" id="TFK87421.1"/>
    </source>
</evidence>
<sequence length="174" mass="19766">MVCTILRCFTYWTPPTQGPLPACMDRGDQIRDVPCRIRVSDTVQVGRRQRGCVRISKNGGSTWYVQLNSPRHRHLYLLQGDGSRCPHVLVHATMKDYDRMPAHADMAERAHCGRGRAIPSISRQAVRSASSEVGLQAHRDCRPCSHTQPAWHALRSRTLNRTAIRISRERLPPH</sequence>
<dbReference type="Proteomes" id="UP000308197">
    <property type="component" value="Unassembled WGS sequence"/>
</dbReference>
<proteinExistence type="predicted"/>
<name>A0A5C3PDU2_9APHY</name>
<organism evidence="1 2">
    <name type="scientific">Polyporus arcularius HHB13444</name>
    <dbReference type="NCBI Taxonomy" id="1314778"/>
    <lineage>
        <taxon>Eukaryota</taxon>
        <taxon>Fungi</taxon>
        <taxon>Dikarya</taxon>
        <taxon>Basidiomycota</taxon>
        <taxon>Agaricomycotina</taxon>
        <taxon>Agaricomycetes</taxon>
        <taxon>Polyporales</taxon>
        <taxon>Polyporaceae</taxon>
        <taxon>Polyporus</taxon>
    </lineage>
</organism>
<accession>A0A5C3PDU2</accession>
<gene>
    <name evidence="1" type="ORF">K466DRAFT_112617</name>
</gene>
<dbReference type="InParanoid" id="A0A5C3PDU2"/>